<dbReference type="Gene3D" id="3.10.450.40">
    <property type="match status" value="2"/>
</dbReference>
<organism evidence="3 4">
    <name type="scientific">Candidatus Neomicrothrix parvicella RN1</name>
    <dbReference type="NCBI Taxonomy" id="1229780"/>
    <lineage>
        <taxon>Bacteria</taxon>
        <taxon>Bacillati</taxon>
        <taxon>Actinomycetota</taxon>
        <taxon>Acidimicrobiia</taxon>
        <taxon>Acidimicrobiales</taxon>
        <taxon>Microthrixaceae</taxon>
        <taxon>Candidatus Neomicrothrix</taxon>
    </lineage>
</organism>
<dbReference type="EMBL" id="CANL01000016">
    <property type="protein sequence ID" value="CCM63473.1"/>
    <property type="molecule type" value="Genomic_DNA"/>
</dbReference>
<protein>
    <recommendedName>
        <fullName evidence="2">PepSY domain-containing protein</fullName>
    </recommendedName>
</protein>
<evidence type="ECO:0000313" key="4">
    <source>
        <dbReference type="Proteomes" id="UP000018291"/>
    </source>
</evidence>
<dbReference type="STRING" id="1229780.BN381_230008"/>
<feature type="region of interest" description="Disordered" evidence="1">
    <location>
        <begin position="52"/>
        <end position="129"/>
    </location>
</feature>
<feature type="compositionally biased region" description="Acidic residues" evidence="1">
    <location>
        <begin position="108"/>
        <end position="120"/>
    </location>
</feature>
<evidence type="ECO:0000256" key="1">
    <source>
        <dbReference type="SAM" id="MobiDB-lite"/>
    </source>
</evidence>
<evidence type="ECO:0000313" key="3">
    <source>
        <dbReference type="EMBL" id="CCM63473.1"/>
    </source>
</evidence>
<gene>
    <name evidence="3" type="ORF">BN381_230008</name>
</gene>
<proteinExistence type="predicted"/>
<dbReference type="eggNOG" id="COG3212">
    <property type="taxonomic scope" value="Bacteria"/>
</dbReference>
<name>R4YYL6_9ACTN</name>
<accession>R4YYL6</accession>
<reference evidence="3 4" key="1">
    <citation type="journal article" date="2013" name="ISME J.">
        <title>Metabolic model for the filamentous 'Candidatus Microthrix parvicella' based on genomic and metagenomic analyses.</title>
        <authorList>
            <person name="Jon McIlroy S."/>
            <person name="Kristiansen R."/>
            <person name="Albertsen M."/>
            <person name="Michael Karst S."/>
            <person name="Rossetti S."/>
            <person name="Lund Nielsen J."/>
            <person name="Tandoi V."/>
            <person name="James Seviour R."/>
            <person name="Nielsen P.H."/>
        </authorList>
    </citation>
    <scope>NUCLEOTIDE SEQUENCE [LARGE SCALE GENOMIC DNA]</scope>
    <source>
        <strain evidence="3 4">RN1</strain>
    </source>
</reference>
<dbReference type="HOGENOM" id="CLU_999976_0_0_11"/>
<keyword evidence="4" id="KW-1185">Reference proteome</keyword>
<dbReference type="OrthoDB" id="5421567at2"/>
<feature type="domain" description="PepSY" evidence="2">
    <location>
        <begin position="217"/>
        <end position="274"/>
    </location>
</feature>
<feature type="compositionally biased region" description="Low complexity" evidence="1">
    <location>
        <begin position="52"/>
        <end position="66"/>
    </location>
</feature>
<dbReference type="AlphaFoldDB" id="R4YYL6"/>
<dbReference type="InterPro" id="IPR025711">
    <property type="entry name" value="PepSY"/>
</dbReference>
<evidence type="ECO:0000259" key="2">
    <source>
        <dbReference type="Pfam" id="PF03413"/>
    </source>
</evidence>
<sequence length="278" mass="28835">MVLQGGVIGTLRCTPKEPIVATTHKFRKIAYSSLFGLGLTAGGVTIASAATTQQAPPTTAEAPAAAGSQDKADTGTDERNEPDEKNEADEKPDYTSSVTIEVTPEGPEGSDADEADDSEDKADTAEQAKLEKVAKIDADAASKAATDKVPGTVDEVELDEEGGNVVYEVDVVAQDGTETEVIVDAGNGKILAQEVDKDADEAKADKAEQAKLEKLAKIDANAASKAATDKVPGTADKVELDEEDGKVVYEVDVTAKDGTQSEVLVDATNGKILAEQAD</sequence>
<dbReference type="Pfam" id="PF03413">
    <property type="entry name" value="PepSY"/>
    <property type="match status" value="2"/>
</dbReference>
<feature type="domain" description="PepSY" evidence="2">
    <location>
        <begin position="135"/>
        <end position="194"/>
    </location>
</feature>
<comment type="caution">
    <text evidence="3">The sequence shown here is derived from an EMBL/GenBank/DDBJ whole genome shotgun (WGS) entry which is preliminary data.</text>
</comment>
<feature type="compositionally biased region" description="Basic and acidic residues" evidence="1">
    <location>
        <begin position="70"/>
        <end position="93"/>
    </location>
</feature>
<dbReference type="Proteomes" id="UP000018291">
    <property type="component" value="Unassembled WGS sequence"/>
</dbReference>